<dbReference type="Pfam" id="PF00072">
    <property type="entry name" value="Response_reg"/>
    <property type="match status" value="1"/>
</dbReference>
<dbReference type="InterPro" id="IPR001789">
    <property type="entry name" value="Sig_transdc_resp-reg_receiver"/>
</dbReference>
<feature type="domain" description="Histidine kinase" evidence="8">
    <location>
        <begin position="98"/>
        <end position="314"/>
    </location>
</feature>
<name>A0ABV7E7U4_9SPHN</name>
<evidence type="ECO:0000259" key="9">
    <source>
        <dbReference type="PROSITE" id="PS50110"/>
    </source>
</evidence>
<dbReference type="Gene3D" id="3.30.565.10">
    <property type="entry name" value="Histidine kinase-like ATPase, C-terminal domain"/>
    <property type="match status" value="1"/>
</dbReference>
<dbReference type="PROSITE" id="PS50109">
    <property type="entry name" value="HIS_KIN"/>
    <property type="match status" value="1"/>
</dbReference>
<dbReference type="SUPFAM" id="SSF47384">
    <property type="entry name" value="Homodimeric domain of signal transducing histidine kinase"/>
    <property type="match status" value="1"/>
</dbReference>
<dbReference type="InterPro" id="IPR004358">
    <property type="entry name" value="Sig_transdc_His_kin-like_C"/>
</dbReference>
<evidence type="ECO:0000256" key="5">
    <source>
        <dbReference type="ARBA" id="ARBA00022777"/>
    </source>
</evidence>
<keyword evidence="4" id="KW-0808">Transferase</keyword>
<dbReference type="Gene3D" id="3.40.50.2300">
    <property type="match status" value="1"/>
</dbReference>
<feature type="transmembrane region" description="Helical" evidence="7">
    <location>
        <begin position="39"/>
        <end position="61"/>
    </location>
</feature>
<dbReference type="InterPro" id="IPR036890">
    <property type="entry name" value="HATPase_C_sf"/>
</dbReference>
<evidence type="ECO:0000256" key="7">
    <source>
        <dbReference type="SAM" id="Phobius"/>
    </source>
</evidence>
<feature type="domain" description="Response regulatory" evidence="9">
    <location>
        <begin position="337"/>
        <end position="452"/>
    </location>
</feature>
<keyword evidence="7" id="KW-0812">Transmembrane</keyword>
<evidence type="ECO:0000259" key="8">
    <source>
        <dbReference type="PROSITE" id="PS50109"/>
    </source>
</evidence>
<dbReference type="InterPro" id="IPR003661">
    <property type="entry name" value="HisK_dim/P_dom"/>
</dbReference>
<accession>A0ABV7E7U4</accession>
<keyword evidence="5 10" id="KW-0418">Kinase</keyword>
<evidence type="ECO:0000256" key="4">
    <source>
        <dbReference type="ARBA" id="ARBA00022679"/>
    </source>
</evidence>
<dbReference type="Pfam" id="PF02518">
    <property type="entry name" value="HATPase_c"/>
    <property type="match status" value="1"/>
</dbReference>
<dbReference type="Gene3D" id="1.10.287.130">
    <property type="match status" value="1"/>
</dbReference>
<keyword evidence="7" id="KW-0472">Membrane</keyword>
<evidence type="ECO:0000313" key="10">
    <source>
        <dbReference type="EMBL" id="MFC3098750.1"/>
    </source>
</evidence>
<keyword evidence="11" id="KW-1185">Reference proteome</keyword>
<comment type="catalytic activity">
    <reaction evidence="1">
        <text>ATP + protein L-histidine = ADP + protein N-phospho-L-histidine.</text>
        <dbReference type="EC" id="2.7.13.3"/>
    </reaction>
</comment>
<dbReference type="EMBL" id="JBHRST010000020">
    <property type="protein sequence ID" value="MFC3098750.1"/>
    <property type="molecule type" value="Genomic_DNA"/>
</dbReference>
<keyword evidence="7" id="KW-1133">Transmembrane helix</keyword>
<protein>
    <recommendedName>
        <fullName evidence="2">histidine kinase</fullName>
        <ecNumber evidence="2">2.7.13.3</ecNumber>
    </recommendedName>
</protein>
<keyword evidence="3 6" id="KW-0597">Phosphoprotein</keyword>
<dbReference type="SMART" id="SM00388">
    <property type="entry name" value="HisKA"/>
    <property type="match status" value="1"/>
</dbReference>
<gene>
    <name evidence="10" type="ORF">ACFODU_13220</name>
</gene>
<dbReference type="PROSITE" id="PS50110">
    <property type="entry name" value="RESPONSE_REGULATORY"/>
    <property type="match status" value="1"/>
</dbReference>
<evidence type="ECO:0000256" key="2">
    <source>
        <dbReference type="ARBA" id="ARBA00012438"/>
    </source>
</evidence>
<dbReference type="GO" id="GO:0016301">
    <property type="term" value="F:kinase activity"/>
    <property type="evidence" value="ECO:0007669"/>
    <property type="project" value="UniProtKB-KW"/>
</dbReference>
<comment type="caution">
    <text evidence="10">The sequence shown here is derived from an EMBL/GenBank/DDBJ whole genome shotgun (WGS) entry which is preliminary data.</text>
</comment>
<dbReference type="Pfam" id="PF00512">
    <property type="entry name" value="HisKA"/>
    <property type="match status" value="1"/>
</dbReference>
<dbReference type="SMART" id="SM00387">
    <property type="entry name" value="HATPase_c"/>
    <property type="match status" value="1"/>
</dbReference>
<organism evidence="10 11">
    <name type="scientific">Alteraurantiacibacter palmitatis</name>
    <dbReference type="NCBI Taxonomy" id="2054628"/>
    <lineage>
        <taxon>Bacteria</taxon>
        <taxon>Pseudomonadati</taxon>
        <taxon>Pseudomonadota</taxon>
        <taxon>Alphaproteobacteria</taxon>
        <taxon>Sphingomonadales</taxon>
        <taxon>Erythrobacteraceae</taxon>
        <taxon>Alteraurantiacibacter</taxon>
    </lineage>
</organism>
<evidence type="ECO:0000256" key="3">
    <source>
        <dbReference type="ARBA" id="ARBA00022553"/>
    </source>
</evidence>
<dbReference type="SUPFAM" id="SSF52172">
    <property type="entry name" value="CheY-like"/>
    <property type="match status" value="1"/>
</dbReference>
<dbReference type="InterPro" id="IPR005467">
    <property type="entry name" value="His_kinase_dom"/>
</dbReference>
<dbReference type="SUPFAM" id="SSF55874">
    <property type="entry name" value="ATPase domain of HSP90 chaperone/DNA topoisomerase II/histidine kinase"/>
    <property type="match status" value="1"/>
</dbReference>
<dbReference type="PANTHER" id="PTHR43047:SF64">
    <property type="entry name" value="HISTIDINE KINASE CONTAINING CHEY-HOMOLOGOUS RECEIVER DOMAIN AND PAS DOMAIN-RELATED"/>
    <property type="match status" value="1"/>
</dbReference>
<dbReference type="InterPro" id="IPR011006">
    <property type="entry name" value="CheY-like_superfamily"/>
</dbReference>
<dbReference type="PRINTS" id="PR00344">
    <property type="entry name" value="BCTRLSENSOR"/>
</dbReference>
<dbReference type="CDD" id="cd17546">
    <property type="entry name" value="REC_hyHK_CKI1_RcsC-like"/>
    <property type="match status" value="1"/>
</dbReference>
<dbReference type="InterPro" id="IPR036097">
    <property type="entry name" value="HisK_dim/P_sf"/>
</dbReference>
<dbReference type="CDD" id="cd00082">
    <property type="entry name" value="HisKA"/>
    <property type="match status" value="1"/>
</dbReference>
<dbReference type="PANTHER" id="PTHR43047">
    <property type="entry name" value="TWO-COMPONENT HISTIDINE PROTEIN KINASE"/>
    <property type="match status" value="1"/>
</dbReference>
<sequence length="539" mass="58836">MLTTDRAAALALSLILLATLVEAALLASDIATGGDHRPFHLVTLVVLLVILLAGLASFALLRRRIAALVDLSARLEAALRARQTAEAANRAKVRYLANVSHEIRSPLNAIYGYAQLLESQGDVDPVQAARVIRRCTEHITSLTESLLDITQLENGMLRLRHEPVNLPDFLDQIGWMMRPAAQAKGIAFAIEVDSRLPETVRTDPGRLRQALLNIIGNAIKYTDTGSVTMKMTYRGQIATFEIRDTGPGISQEDQLRIFDPYEQVGELSGSMLESGVGLGLPITKAIIEIMGGKLELESAPGKGSVFRITLMLAEPANALVPDVTTRRITGYQGPRRRVLVVDDEADQRAMLKQFLGDCGFDVITAPNGEAAIGEVQAKAFDLVLLDITMPGLSGWETASRIREIAGRQVQICMASGNVQEFHRPQTDRPTHDHFFIKPYRLSELAETIGALLGLSWKWESTGPESEEAARQRGGGLPRKAMPHVERLRELVQIGHVRGIETEIGLLATAAPQHGKLVTALYAALDQFDLAGLLRLLEEA</sequence>
<evidence type="ECO:0000256" key="6">
    <source>
        <dbReference type="PROSITE-ProRule" id="PRU00169"/>
    </source>
</evidence>
<reference evidence="11" key="1">
    <citation type="journal article" date="2019" name="Int. J. Syst. Evol. Microbiol.">
        <title>The Global Catalogue of Microorganisms (GCM) 10K type strain sequencing project: providing services to taxonomists for standard genome sequencing and annotation.</title>
        <authorList>
            <consortium name="The Broad Institute Genomics Platform"/>
            <consortium name="The Broad Institute Genome Sequencing Center for Infectious Disease"/>
            <person name="Wu L."/>
            <person name="Ma J."/>
        </authorList>
    </citation>
    <scope>NUCLEOTIDE SEQUENCE [LARGE SCALE GENOMIC DNA]</scope>
    <source>
        <strain evidence="11">KCTC 52607</strain>
    </source>
</reference>
<dbReference type="RefSeq" id="WP_336926477.1">
    <property type="nucleotide sequence ID" value="NZ_JBANRO010000007.1"/>
</dbReference>
<dbReference type="Proteomes" id="UP001595456">
    <property type="component" value="Unassembled WGS sequence"/>
</dbReference>
<evidence type="ECO:0000256" key="1">
    <source>
        <dbReference type="ARBA" id="ARBA00000085"/>
    </source>
</evidence>
<proteinExistence type="predicted"/>
<dbReference type="InterPro" id="IPR003594">
    <property type="entry name" value="HATPase_dom"/>
</dbReference>
<dbReference type="SMART" id="SM00448">
    <property type="entry name" value="REC"/>
    <property type="match status" value="1"/>
</dbReference>
<dbReference type="EC" id="2.7.13.3" evidence="2"/>
<feature type="modified residue" description="4-aspartylphosphate" evidence="6">
    <location>
        <position position="386"/>
    </location>
</feature>
<evidence type="ECO:0000313" key="11">
    <source>
        <dbReference type="Proteomes" id="UP001595456"/>
    </source>
</evidence>